<dbReference type="EMBL" id="CP073084">
    <property type="protein sequence ID" value="QUE54200.1"/>
    <property type="molecule type" value="Genomic_DNA"/>
</dbReference>
<dbReference type="InterPro" id="IPR014431">
    <property type="entry name" value="Tellurite-R_TehB-2"/>
</dbReference>
<gene>
    <name evidence="3" type="primary">tehB</name>
    <name evidence="3" type="ORF">INT76_10340</name>
</gene>
<dbReference type="PANTHER" id="PTHR43464">
    <property type="entry name" value="METHYLTRANSFERASE"/>
    <property type="match status" value="1"/>
</dbReference>
<dbReference type="EC" id="2.1.1.-" evidence="3"/>
<dbReference type="PANTHER" id="PTHR43464:SF49">
    <property type="entry name" value="TELLURITE METHYLTRANSFERASE"/>
    <property type="match status" value="1"/>
</dbReference>
<accession>A0ABX7YKI9</accession>
<dbReference type="SUPFAM" id="SSF51197">
    <property type="entry name" value="Clavaminate synthase-like"/>
    <property type="match status" value="1"/>
</dbReference>
<evidence type="ECO:0000259" key="2">
    <source>
        <dbReference type="Pfam" id="PF09313"/>
    </source>
</evidence>
<keyword evidence="3" id="KW-0489">Methyltransferase</keyword>
<feature type="domain" description="TehB/YeaR-like" evidence="2">
    <location>
        <begin position="8"/>
        <end position="88"/>
    </location>
</feature>
<dbReference type="InterPro" id="IPR015985">
    <property type="entry name" value="TehB-like_dom"/>
</dbReference>
<dbReference type="GO" id="GO:0032259">
    <property type="term" value="P:methylation"/>
    <property type="evidence" value="ECO:0007669"/>
    <property type="project" value="UniProtKB-KW"/>
</dbReference>
<dbReference type="Pfam" id="PF03848">
    <property type="entry name" value="TehB"/>
    <property type="match status" value="1"/>
</dbReference>
<dbReference type="InterPro" id="IPR004537">
    <property type="entry name" value="Tellurite-R_MeTrfase_TehB"/>
</dbReference>
<dbReference type="GO" id="GO:0008168">
    <property type="term" value="F:methyltransferase activity"/>
    <property type="evidence" value="ECO:0007669"/>
    <property type="project" value="UniProtKB-KW"/>
</dbReference>
<proteinExistence type="predicted"/>
<evidence type="ECO:0000259" key="1">
    <source>
        <dbReference type="Pfam" id="PF03848"/>
    </source>
</evidence>
<organism evidence="3 4">
    <name type="scientific">Streptococcus oriscaviae</name>
    <dbReference type="NCBI Taxonomy" id="2781599"/>
    <lineage>
        <taxon>Bacteria</taxon>
        <taxon>Bacillati</taxon>
        <taxon>Bacillota</taxon>
        <taxon>Bacilli</taxon>
        <taxon>Lactobacillales</taxon>
        <taxon>Streptococcaceae</taxon>
        <taxon>Streptococcus</taxon>
    </lineage>
</organism>
<dbReference type="RefSeq" id="WP_212570542.1">
    <property type="nucleotide sequence ID" value="NZ_CP073084.1"/>
</dbReference>
<dbReference type="SUPFAM" id="SSF53335">
    <property type="entry name" value="S-adenosyl-L-methionine-dependent methyltransferases"/>
    <property type="match status" value="1"/>
</dbReference>
<keyword evidence="4" id="KW-1185">Reference proteome</keyword>
<protein>
    <submittedName>
        <fullName evidence="3">SAM-dependent methyltransferase TehB</fullName>
        <ecNumber evidence="3">2.1.1.-</ecNumber>
    </submittedName>
</protein>
<dbReference type="NCBIfam" id="TIGR00477">
    <property type="entry name" value="tehB"/>
    <property type="match status" value="1"/>
</dbReference>
<dbReference type="Gene3D" id="2.60.120.10">
    <property type="entry name" value="Jelly Rolls"/>
    <property type="match status" value="1"/>
</dbReference>
<dbReference type="Proteomes" id="UP000677616">
    <property type="component" value="Chromosome"/>
</dbReference>
<feature type="domain" description="Tellurite resistance methyltransferase TehB-like" evidence="1">
    <location>
        <begin position="90"/>
        <end position="281"/>
    </location>
</feature>
<dbReference type="InterPro" id="IPR015392">
    <property type="entry name" value="TehB/YeaR-like_dom"/>
</dbReference>
<reference evidence="3 4" key="1">
    <citation type="submission" date="2021-04" db="EMBL/GenBank/DDBJ databases">
        <title>Complete genome sequence of a novel Streptococcus species.</title>
        <authorList>
            <person name="Teng J.L.L."/>
        </authorList>
    </citation>
    <scope>NUCLEOTIDE SEQUENCE [LARGE SCALE GENOMIC DNA]</scope>
    <source>
        <strain evidence="3 4">HKU75</strain>
    </source>
</reference>
<dbReference type="InterPro" id="IPR029063">
    <property type="entry name" value="SAM-dependent_MTases_sf"/>
</dbReference>
<evidence type="ECO:0000313" key="3">
    <source>
        <dbReference type="EMBL" id="QUE54200.1"/>
    </source>
</evidence>
<dbReference type="Gene3D" id="3.40.50.150">
    <property type="entry name" value="Vaccinia Virus protein VP39"/>
    <property type="match status" value="1"/>
</dbReference>
<keyword evidence="3" id="KW-0808">Transferase</keyword>
<dbReference type="CDD" id="cd02440">
    <property type="entry name" value="AdoMet_MTases"/>
    <property type="match status" value="1"/>
</dbReference>
<dbReference type="NCBIfam" id="NF008405">
    <property type="entry name" value="PRK11207.1"/>
    <property type="match status" value="1"/>
</dbReference>
<sequence length="285" mass="33037">MTNLVAYKRMPIWNQETVPKHFLTKHNTQVGTWAKIKVLKGQLKFEPISDDNEILGEFCYEPTDDVPLVEPQAWHRVTLLTEDTEFFLEFFCRPEDYFAKKYGFSRTHSEVLEALDRIEPCKVLDLGCGNGRNALFLAQQGFDVTAVDKDIPSLETLLQVRDLEDLDVKAGVYDINSASLEQEYDWIISTVVFMFLEKEKVSAIIRNMQEQTRPGGYHLIVAAMDTEHHPCPIPFSFTFKEGELVAYYDDWELIKYNENLGQLHKRDENGQFLQLQFATILARKK</sequence>
<dbReference type="PIRSF" id="PIRSF005215">
    <property type="entry name" value="TehB"/>
    <property type="match status" value="1"/>
</dbReference>
<name>A0ABX7YKI9_9STRE</name>
<dbReference type="NCBIfam" id="NF008992">
    <property type="entry name" value="PRK12335.1"/>
    <property type="match status" value="1"/>
</dbReference>
<evidence type="ECO:0000313" key="4">
    <source>
        <dbReference type="Proteomes" id="UP000677616"/>
    </source>
</evidence>
<dbReference type="Pfam" id="PF09313">
    <property type="entry name" value="TehB-like"/>
    <property type="match status" value="1"/>
</dbReference>
<dbReference type="InterPro" id="IPR014710">
    <property type="entry name" value="RmlC-like_jellyroll"/>
</dbReference>